<sequence>MKSLNLSELTGTASRTYVTRAVTKEMVSRPVHVAIALWDVPFKSAKAGKLHGWIIGINDGTSKTFIRTGQTKAETPVPEVKKSLLACLRGRKGEKWVVTGRRQAALRKALEDKGFTVTGSFSHQNRAVVRVSKLRGIEERKALRASRKAGEAPRTKTVTTGPVTHALWWPNVKAFDNAASTAGTLRIATDASSDTRSKGAMCFVASNGDYQLRSMPSRASTNELELETITLALKYAARTKVKRVIIQTDSQGALEAVKHIQRNGHRGRKWRGLAPGALSRFQQAWLDLKDQCRVDIRRVMGHAGDPLNEAADRIAYMGLRATAHPEKAARPTLLKGIEKVLPS</sequence>
<keyword evidence="3" id="KW-1185">Reference proteome</keyword>
<feature type="domain" description="RNase H type-1" evidence="1">
    <location>
        <begin position="181"/>
        <end position="320"/>
    </location>
</feature>
<protein>
    <submittedName>
        <fullName evidence="2">Ribonuclease H</fullName>
    </submittedName>
</protein>
<dbReference type="GO" id="GO:0003676">
    <property type="term" value="F:nucleic acid binding"/>
    <property type="evidence" value="ECO:0007669"/>
    <property type="project" value="InterPro"/>
</dbReference>
<evidence type="ECO:0000313" key="2">
    <source>
        <dbReference type="EMBL" id="QCB27837.1"/>
    </source>
</evidence>
<dbReference type="InterPro" id="IPR002156">
    <property type="entry name" value="RNaseH_domain"/>
</dbReference>
<dbReference type="KEGG" id="cee:CENDO_02695"/>
<organism evidence="2 3">
    <name type="scientific">Corynebacterium endometrii</name>
    <dbReference type="NCBI Taxonomy" id="2488819"/>
    <lineage>
        <taxon>Bacteria</taxon>
        <taxon>Bacillati</taxon>
        <taxon>Actinomycetota</taxon>
        <taxon>Actinomycetes</taxon>
        <taxon>Mycobacteriales</taxon>
        <taxon>Corynebacteriaceae</taxon>
        <taxon>Corynebacterium</taxon>
    </lineage>
</organism>
<proteinExistence type="predicted"/>
<dbReference type="EMBL" id="CP039247">
    <property type="protein sequence ID" value="QCB27837.1"/>
    <property type="molecule type" value="Genomic_DNA"/>
</dbReference>
<evidence type="ECO:0000259" key="1">
    <source>
        <dbReference type="PROSITE" id="PS50879"/>
    </source>
</evidence>
<dbReference type="OrthoDB" id="7845843at2"/>
<dbReference type="Gene3D" id="3.30.420.10">
    <property type="entry name" value="Ribonuclease H-like superfamily/Ribonuclease H"/>
    <property type="match status" value="1"/>
</dbReference>
<dbReference type="RefSeq" id="WP_136140652.1">
    <property type="nucleotide sequence ID" value="NZ_CP039247.1"/>
</dbReference>
<dbReference type="GO" id="GO:0004523">
    <property type="term" value="F:RNA-DNA hybrid ribonuclease activity"/>
    <property type="evidence" value="ECO:0007669"/>
    <property type="project" value="InterPro"/>
</dbReference>
<gene>
    <name evidence="2" type="ORF">CENDO_02695</name>
</gene>
<dbReference type="InterPro" id="IPR012337">
    <property type="entry name" value="RNaseH-like_sf"/>
</dbReference>
<dbReference type="Pfam" id="PF00075">
    <property type="entry name" value="RNase_H"/>
    <property type="match status" value="1"/>
</dbReference>
<dbReference type="AlphaFoldDB" id="A0A4P7QGS0"/>
<accession>A0A4P7QGS0</accession>
<dbReference type="SUPFAM" id="SSF53098">
    <property type="entry name" value="Ribonuclease H-like"/>
    <property type="match status" value="1"/>
</dbReference>
<reference evidence="2 3" key="1">
    <citation type="submission" date="2019-04" db="EMBL/GenBank/DDBJ databases">
        <title>Corynebacterium endometrii sp. nov., isolated from the uterus of a cow with endometritis.</title>
        <authorList>
            <person name="Ballas P."/>
            <person name="Ruckert C."/>
            <person name="Wagener K."/>
            <person name="Drillich M."/>
            <person name="Kaempfer P."/>
            <person name="Busse H.-J."/>
            <person name="Ehling-Schulz M."/>
        </authorList>
    </citation>
    <scope>NUCLEOTIDE SEQUENCE [LARGE SCALE GENOMIC DNA]</scope>
    <source>
        <strain evidence="2 3">LMM-1653</strain>
    </source>
</reference>
<evidence type="ECO:0000313" key="3">
    <source>
        <dbReference type="Proteomes" id="UP000296352"/>
    </source>
</evidence>
<dbReference type="InterPro" id="IPR036397">
    <property type="entry name" value="RNaseH_sf"/>
</dbReference>
<name>A0A4P7QGS0_9CORY</name>
<dbReference type="Proteomes" id="UP000296352">
    <property type="component" value="Chromosome"/>
</dbReference>
<dbReference type="PROSITE" id="PS50879">
    <property type="entry name" value="RNASE_H_1"/>
    <property type="match status" value="1"/>
</dbReference>